<dbReference type="InterPro" id="IPR037185">
    <property type="entry name" value="EmrE-like"/>
</dbReference>
<evidence type="ECO:0000259" key="8">
    <source>
        <dbReference type="Pfam" id="PF00892"/>
    </source>
</evidence>
<evidence type="ECO:0000256" key="6">
    <source>
        <dbReference type="ARBA" id="ARBA00023136"/>
    </source>
</evidence>
<gene>
    <name evidence="9" type="ordered locus">Hore_10380</name>
</gene>
<protein>
    <submittedName>
        <fullName evidence="9">Permease of the drug/metabolite transporter (DMT) superfamily</fullName>
    </submittedName>
</protein>
<evidence type="ECO:0000256" key="3">
    <source>
        <dbReference type="ARBA" id="ARBA00022475"/>
    </source>
</evidence>
<accession>B8CWX5</accession>
<comment type="subcellular location">
    <subcellularLocation>
        <location evidence="1">Cell membrane</location>
        <topology evidence="1">Multi-pass membrane protein</topology>
    </subcellularLocation>
</comment>
<dbReference type="GO" id="GO:0005886">
    <property type="term" value="C:plasma membrane"/>
    <property type="evidence" value="ECO:0007669"/>
    <property type="project" value="UniProtKB-SubCell"/>
</dbReference>
<name>B8CWX5_HALOH</name>
<feature type="transmembrane region" description="Helical" evidence="7">
    <location>
        <begin position="277"/>
        <end position="294"/>
    </location>
</feature>
<keyword evidence="4 7" id="KW-0812">Transmembrane</keyword>
<dbReference type="STRING" id="373903.Hore_10380"/>
<evidence type="ECO:0000256" key="4">
    <source>
        <dbReference type="ARBA" id="ARBA00022692"/>
    </source>
</evidence>
<feature type="transmembrane region" description="Helical" evidence="7">
    <location>
        <begin position="157"/>
        <end position="175"/>
    </location>
</feature>
<keyword evidence="5 7" id="KW-1133">Transmembrane helix</keyword>
<dbReference type="Pfam" id="PF00892">
    <property type="entry name" value="EamA"/>
    <property type="match status" value="2"/>
</dbReference>
<dbReference type="SUPFAM" id="SSF103481">
    <property type="entry name" value="Multidrug resistance efflux transporter EmrE"/>
    <property type="match status" value="2"/>
</dbReference>
<evidence type="ECO:0000256" key="1">
    <source>
        <dbReference type="ARBA" id="ARBA00004651"/>
    </source>
</evidence>
<feature type="transmembrane region" description="Helical" evidence="7">
    <location>
        <begin position="70"/>
        <end position="94"/>
    </location>
</feature>
<feature type="transmembrane region" description="Helical" evidence="7">
    <location>
        <begin position="220"/>
        <end position="240"/>
    </location>
</feature>
<dbReference type="InterPro" id="IPR050638">
    <property type="entry name" value="AA-Vitamin_Transporters"/>
</dbReference>
<reference evidence="9 10" key="1">
    <citation type="journal article" date="2009" name="PLoS ONE">
        <title>Genome analysis of the anaerobic thermohalophilic bacterium Halothermothrix orenii.</title>
        <authorList>
            <person name="Mavromatis K."/>
            <person name="Ivanova N."/>
            <person name="Anderson I."/>
            <person name="Lykidis A."/>
            <person name="Hooper S.D."/>
            <person name="Sun H."/>
            <person name="Kunin V."/>
            <person name="Lapidus A."/>
            <person name="Hugenholtz P."/>
            <person name="Patel B."/>
            <person name="Kyrpides N.C."/>
        </authorList>
    </citation>
    <scope>NUCLEOTIDE SEQUENCE [LARGE SCALE GENOMIC DNA]</scope>
    <source>
        <strain evidence="10">H 168 / OCM 544 / DSM 9562</strain>
    </source>
</reference>
<keyword evidence="6 7" id="KW-0472">Membrane</keyword>
<evidence type="ECO:0000313" key="9">
    <source>
        <dbReference type="EMBL" id="ACL69794.1"/>
    </source>
</evidence>
<keyword evidence="3" id="KW-1003">Cell membrane</keyword>
<feature type="transmembrane region" description="Helical" evidence="7">
    <location>
        <begin position="7"/>
        <end position="27"/>
    </location>
</feature>
<dbReference type="EMBL" id="CP001098">
    <property type="protein sequence ID" value="ACL69794.1"/>
    <property type="molecule type" value="Genomic_DNA"/>
</dbReference>
<evidence type="ECO:0000256" key="2">
    <source>
        <dbReference type="ARBA" id="ARBA00007362"/>
    </source>
</evidence>
<dbReference type="eggNOG" id="COG0697">
    <property type="taxonomic scope" value="Bacteria"/>
</dbReference>
<evidence type="ECO:0000256" key="7">
    <source>
        <dbReference type="SAM" id="Phobius"/>
    </source>
</evidence>
<dbReference type="InterPro" id="IPR000620">
    <property type="entry name" value="EamA_dom"/>
</dbReference>
<feature type="transmembrane region" description="Helical" evidence="7">
    <location>
        <begin position="39"/>
        <end position="58"/>
    </location>
</feature>
<evidence type="ECO:0000256" key="5">
    <source>
        <dbReference type="ARBA" id="ARBA00022989"/>
    </source>
</evidence>
<sequence length="316" mass="35136">MKKNLEYFYVLFLIPFLWGSTFLFTKVCLRFFPPVFLGGLRYLTGGLIFAIILILKYGYSHTITTIKRNFAGIVLVGFTGVTIAVLFQNLGLMYTTASSAALLNSFEPVMVFFLSILILKEKATLNKILGLIIGFLGVIIIISNGNLSSLFSLNTNLLGNLLMLVSLLGYSFYTIIGKIVLNDTPPLIVVGVSTLFGGITLLIPSFFLEQIPDLTLTPPEVWFSFIYMATLPTCLAYYLYFKLLQNINASKTVGIILMIPLYGSGLGILILKEPVNPWFVLGSILVLTGAWLTESGKKILNYVRNIRKYFEPAQVE</sequence>
<dbReference type="AlphaFoldDB" id="B8CWX5"/>
<feature type="transmembrane region" description="Helical" evidence="7">
    <location>
        <begin position="187"/>
        <end position="208"/>
    </location>
</feature>
<organism evidence="9 10">
    <name type="scientific">Halothermothrix orenii (strain H 168 / OCM 544 / DSM 9562)</name>
    <dbReference type="NCBI Taxonomy" id="373903"/>
    <lineage>
        <taxon>Bacteria</taxon>
        <taxon>Bacillati</taxon>
        <taxon>Bacillota</taxon>
        <taxon>Clostridia</taxon>
        <taxon>Halanaerobiales</taxon>
        <taxon>Halothermotrichaceae</taxon>
        <taxon>Halothermothrix</taxon>
    </lineage>
</organism>
<dbReference type="RefSeq" id="WP_012635979.1">
    <property type="nucleotide sequence ID" value="NC_011899.1"/>
</dbReference>
<comment type="similarity">
    <text evidence="2">Belongs to the EamA transporter family.</text>
</comment>
<feature type="domain" description="EamA" evidence="8">
    <location>
        <begin position="10"/>
        <end position="142"/>
    </location>
</feature>
<proteinExistence type="inferred from homology"/>
<feature type="transmembrane region" description="Helical" evidence="7">
    <location>
        <begin position="128"/>
        <end position="151"/>
    </location>
</feature>
<evidence type="ECO:0000313" key="10">
    <source>
        <dbReference type="Proteomes" id="UP000000719"/>
    </source>
</evidence>
<feature type="domain" description="EamA" evidence="8">
    <location>
        <begin position="158"/>
        <end position="293"/>
    </location>
</feature>
<dbReference type="HOGENOM" id="CLU_033863_4_2_9"/>
<feature type="transmembrane region" description="Helical" evidence="7">
    <location>
        <begin position="100"/>
        <end position="119"/>
    </location>
</feature>
<dbReference type="KEGG" id="hor:Hore_10380"/>
<feature type="transmembrane region" description="Helical" evidence="7">
    <location>
        <begin position="252"/>
        <end position="271"/>
    </location>
</feature>
<keyword evidence="10" id="KW-1185">Reference proteome</keyword>
<dbReference type="PANTHER" id="PTHR32322">
    <property type="entry name" value="INNER MEMBRANE TRANSPORTER"/>
    <property type="match status" value="1"/>
</dbReference>
<dbReference type="Proteomes" id="UP000000719">
    <property type="component" value="Chromosome"/>
</dbReference>
<dbReference type="PANTHER" id="PTHR32322:SF18">
    <property type="entry name" value="S-ADENOSYLMETHIONINE_S-ADENOSYLHOMOCYSTEINE TRANSPORTER"/>
    <property type="match status" value="1"/>
</dbReference>